<protein>
    <recommendedName>
        <fullName evidence="4">DUF1097 domain-containing protein</fullName>
    </recommendedName>
</protein>
<comment type="caution">
    <text evidence="2">The sequence shown here is derived from an EMBL/GenBank/DDBJ whole genome shotgun (WGS) entry which is preliminary data.</text>
</comment>
<dbReference type="EMBL" id="JADBEC010000001">
    <property type="protein sequence ID" value="MBE1505652.1"/>
    <property type="molecule type" value="Genomic_DNA"/>
</dbReference>
<keyword evidence="1" id="KW-1133">Transmembrane helix</keyword>
<proteinExistence type="predicted"/>
<sequence>MTSQTKAAPVPTSVQFNLLTLAAAVTAAVAATTSAGLGWPVWAMFMGWVGFFTRGHSAKEALFSYLCLTIGIAFGVGAAACVGALMPFVGHYAFGIVVFAVALVVVSLRALAPINNIPAYFLGLITFFAAHVEPGVLALSELAAVSGLGSFAAWVAHQWQGRIKSRF</sequence>
<dbReference type="InterPro" id="IPR009476">
    <property type="entry name" value="DUF1097"/>
</dbReference>
<evidence type="ECO:0000256" key="1">
    <source>
        <dbReference type="SAM" id="Phobius"/>
    </source>
</evidence>
<keyword evidence="1" id="KW-0472">Membrane</keyword>
<gene>
    <name evidence="2" type="ORF">H4W29_002833</name>
</gene>
<feature type="transmembrane region" description="Helical" evidence="1">
    <location>
        <begin position="92"/>
        <end position="112"/>
    </location>
</feature>
<evidence type="ECO:0000313" key="2">
    <source>
        <dbReference type="EMBL" id="MBE1505652.1"/>
    </source>
</evidence>
<evidence type="ECO:0008006" key="4">
    <source>
        <dbReference type="Google" id="ProtNLM"/>
    </source>
</evidence>
<dbReference type="Pfam" id="PF06496">
    <property type="entry name" value="DUF1097"/>
    <property type="match status" value="1"/>
</dbReference>
<keyword evidence="1" id="KW-0812">Transmembrane</keyword>
<evidence type="ECO:0000313" key="3">
    <source>
        <dbReference type="Proteomes" id="UP000620262"/>
    </source>
</evidence>
<feature type="transmembrane region" description="Helical" evidence="1">
    <location>
        <begin position="142"/>
        <end position="159"/>
    </location>
</feature>
<dbReference type="RefSeq" id="WP_192729475.1">
    <property type="nucleotide sequence ID" value="NZ_BAAAVL010000009.1"/>
</dbReference>
<organism evidence="2 3">
    <name type="scientific">Rhizobium viscosum</name>
    <name type="common">Arthrobacter viscosus</name>
    <dbReference type="NCBI Taxonomy" id="1673"/>
    <lineage>
        <taxon>Bacteria</taxon>
        <taxon>Pseudomonadati</taxon>
        <taxon>Pseudomonadota</taxon>
        <taxon>Alphaproteobacteria</taxon>
        <taxon>Hyphomicrobiales</taxon>
        <taxon>Rhizobiaceae</taxon>
        <taxon>Rhizobium/Agrobacterium group</taxon>
        <taxon>Rhizobium</taxon>
    </lineage>
</organism>
<accession>A0ABR9IR22</accession>
<dbReference type="Proteomes" id="UP000620262">
    <property type="component" value="Unassembled WGS sequence"/>
</dbReference>
<keyword evidence="3" id="KW-1185">Reference proteome</keyword>
<feature type="transmembrane region" description="Helical" evidence="1">
    <location>
        <begin position="63"/>
        <end position="86"/>
    </location>
</feature>
<name>A0ABR9IR22_RHIVS</name>
<feature type="transmembrane region" description="Helical" evidence="1">
    <location>
        <begin position="20"/>
        <end position="51"/>
    </location>
</feature>
<reference evidence="2 3" key="1">
    <citation type="submission" date="2020-10" db="EMBL/GenBank/DDBJ databases">
        <title>Sequencing the genomes of 1000 actinobacteria strains.</title>
        <authorList>
            <person name="Klenk H.-P."/>
        </authorList>
    </citation>
    <scope>NUCLEOTIDE SEQUENCE [LARGE SCALE GENOMIC DNA]</scope>
    <source>
        <strain evidence="2 3">DSM 7307</strain>
    </source>
</reference>